<dbReference type="AlphaFoldDB" id="Q0A9R9"/>
<sequence length="463" mass="50898">MSVTIRDVMTDPALFGGQFGGDTWAAWRALLSGFYGLPLDDAEAQHWHALTDRESAPQSAHDELWLVVGRRGGKSNAAALLAVYEACFKDHRDALAPGEVATTRVMAADRAQARSVFRYISGLMHANPMLERLIVREDRESIELSNRAVIEVGTASFRTTRGYTFAAVIADEVAFWRSDDSANPDSEIIAAVRPGLATLNGKLIALSSPYARRGELWENYRRHYGKASPILVAQAPSRTMNPSLPERVVTEAMERDPASAAAEYLAEFRTDVETFLQREVVEAATRPTPLELPYNKRVTYTAFVDPAGGGADEFTAAIGHREGERVVVDVLRARKGTPAEIVAEYADLLKSYRITRAISDRYAGSWPADEFSRHGITVEQAAKPKSDLYRDMLASMNSARVELPPDDRLMTQLISLERRTARGGRDSIDHAPGGHDDRANAVAGLVAANSRAPGERMRALCTW</sequence>
<dbReference type="Proteomes" id="UP000001962">
    <property type="component" value="Chromosome"/>
</dbReference>
<organism evidence="1 2">
    <name type="scientific">Alkalilimnicola ehrlichii (strain ATCC BAA-1101 / DSM 17681 / MLHE-1)</name>
    <dbReference type="NCBI Taxonomy" id="187272"/>
    <lineage>
        <taxon>Bacteria</taxon>
        <taxon>Pseudomonadati</taxon>
        <taxon>Pseudomonadota</taxon>
        <taxon>Gammaproteobacteria</taxon>
        <taxon>Chromatiales</taxon>
        <taxon>Ectothiorhodospiraceae</taxon>
        <taxon>Alkalilimnicola</taxon>
    </lineage>
</organism>
<proteinExistence type="predicted"/>
<accession>Q0A9R9</accession>
<keyword evidence="2" id="KW-1185">Reference proteome</keyword>
<dbReference type="EMBL" id="CP000453">
    <property type="protein sequence ID" value="ABI56418.1"/>
    <property type="molecule type" value="Genomic_DNA"/>
</dbReference>
<evidence type="ECO:0008006" key="3">
    <source>
        <dbReference type="Google" id="ProtNLM"/>
    </source>
</evidence>
<dbReference type="InterPro" id="IPR027417">
    <property type="entry name" value="P-loop_NTPase"/>
</dbReference>
<dbReference type="Gene3D" id="3.30.420.240">
    <property type="match status" value="1"/>
</dbReference>
<dbReference type="OrthoDB" id="280696at2"/>
<dbReference type="KEGG" id="aeh:Mlg_1066"/>
<gene>
    <name evidence="1" type="ordered locus">Mlg_1066</name>
</gene>
<protein>
    <recommendedName>
        <fullName evidence="3">Terminase</fullName>
    </recommendedName>
</protein>
<evidence type="ECO:0000313" key="2">
    <source>
        <dbReference type="Proteomes" id="UP000001962"/>
    </source>
</evidence>
<name>Q0A9R9_ALKEH</name>
<dbReference type="Gene3D" id="3.40.50.300">
    <property type="entry name" value="P-loop containing nucleotide triphosphate hydrolases"/>
    <property type="match status" value="1"/>
</dbReference>
<dbReference type="eggNOG" id="COG4626">
    <property type="taxonomic scope" value="Bacteria"/>
</dbReference>
<dbReference type="RefSeq" id="WP_011628813.1">
    <property type="nucleotide sequence ID" value="NC_008340.1"/>
</dbReference>
<reference evidence="2" key="1">
    <citation type="submission" date="2006-08" db="EMBL/GenBank/DDBJ databases">
        <title>Complete sequence of Alkalilimnicola ehrilichei MLHE-1.</title>
        <authorList>
            <person name="Copeland A."/>
            <person name="Lucas S."/>
            <person name="Lapidus A."/>
            <person name="Barry K."/>
            <person name="Detter J.C."/>
            <person name="Glavina del Rio T."/>
            <person name="Hammon N."/>
            <person name="Israni S."/>
            <person name="Dalin E."/>
            <person name="Tice H."/>
            <person name="Pitluck S."/>
            <person name="Sims D."/>
            <person name="Brettin T."/>
            <person name="Bruce D."/>
            <person name="Han C."/>
            <person name="Tapia R."/>
            <person name="Gilna P."/>
            <person name="Schmutz J."/>
            <person name="Larimer F."/>
            <person name="Land M."/>
            <person name="Hauser L."/>
            <person name="Kyrpides N."/>
            <person name="Mikhailova N."/>
            <person name="Oremland R.S."/>
            <person name="Hoeft S.E."/>
            <person name="Switzer-Blum J."/>
            <person name="Kulp T."/>
            <person name="King G."/>
            <person name="Tabita R."/>
            <person name="Witte B."/>
            <person name="Santini J.M."/>
            <person name="Basu P."/>
            <person name="Hollibaugh J.T."/>
            <person name="Xie G."/>
            <person name="Stolz J.F."/>
            <person name="Richardson P."/>
        </authorList>
    </citation>
    <scope>NUCLEOTIDE SEQUENCE [LARGE SCALE GENOMIC DNA]</scope>
    <source>
        <strain evidence="2">ATCC BAA-1101 / DSM 17681 / MLHE-1</strain>
    </source>
</reference>
<dbReference type="HOGENOM" id="CLU_587843_0_0_6"/>
<evidence type="ECO:0000313" key="1">
    <source>
        <dbReference type="EMBL" id="ABI56418.1"/>
    </source>
</evidence>